<evidence type="ECO:0000256" key="4">
    <source>
        <dbReference type="ARBA" id="ARBA00023242"/>
    </source>
</evidence>
<evidence type="ECO:0000256" key="1">
    <source>
        <dbReference type="ARBA" id="ARBA00004604"/>
    </source>
</evidence>
<proteinExistence type="inferred from homology"/>
<organism evidence="7">
    <name type="scientific">Rhizochromulina marina</name>
    <dbReference type="NCBI Taxonomy" id="1034831"/>
    <lineage>
        <taxon>Eukaryota</taxon>
        <taxon>Sar</taxon>
        <taxon>Stramenopiles</taxon>
        <taxon>Ochrophyta</taxon>
        <taxon>Dictyochophyceae</taxon>
        <taxon>Rhizochromulinales</taxon>
        <taxon>Rhizochromulina</taxon>
    </lineage>
</organism>
<feature type="domain" description="RNA 3'-terminal phosphate cyclase" evidence="5">
    <location>
        <begin position="8"/>
        <end position="344"/>
    </location>
</feature>
<dbReference type="InterPro" id="IPR037136">
    <property type="entry name" value="RNA3'_phos_cyclase_dom_sf"/>
</dbReference>
<accession>A0A7S2SWC6</accession>
<dbReference type="NCBIfam" id="TIGR03400">
    <property type="entry name" value="18S_RNA_Rcl1p"/>
    <property type="match status" value="1"/>
</dbReference>
<dbReference type="GO" id="GO:0005730">
    <property type="term" value="C:nucleolus"/>
    <property type="evidence" value="ECO:0007669"/>
    <property type="project" value="UniProtKB-SubCell"/>
</dbReference>
<dbReference type="InterPro" id="IPR020719">
    <property type="entry name" value="RNA3'_term_phos_cycl-like_CS"/>
</dbReference>
<keyword evidence="4" id="KW-0539">Nucleus</keyword>
<dbReference type="InterPro" id="IPR016443">
    <property type="entry name" value="RNA3'_term_phos_cyc_type_2"/>
</dbReference>
<evidence type="ECO:0000313" key="7">
    <source>
        <dbReference type="EMBL" id="CAD9710597.1"/>
    </source>
</evidence>
<comment type="similarity">
    <text evidence="2">Belongs to the RNA 3'-terminal cyclase family. Type 2 subfamily.</text>
</comment>
<protein>
    <recommendedName>
        <fullName evidence="8">RNA 3'-terminal-phosphate cyclase (ATP)</fullName>
    </recommendedName>
</protein>
<evidence type="ECO:0000256" key="2">
    <source>
        <dbReference type="ARBA" id="ARBA00007089"/>
    </source>
</evidence>
<dbReference type="Gene3D" id="3.30.360.20">
    <property type="entry name" value="RNA 3'-terminal phosphate cyclase, insert domain"/>
    <property type="match status" value="1"/>
</dbReference>
<dbReference type="GO" id="GO:0004521">
    <property type="term" value="F:RNA endonuclease activity"/>
    <property type="evidence" value="ECO:0007669"/>
    <property type="project" value="TreeGrafter"/>
</dbReference>
<sequence length="370" mass="39730">MGPKVKSYSGPDHFRWRLVLSVLSSQPISIKSIRVDEESPGLTSAEASFVKLLDQLTNGSHVEINEIGTALFFRPGILIGGSLRHDCGSADGQGRAVGWYIEGLLPLACFAKSPVRILFENCITNDDMDPSVDMIRDVMLPLVRQFGVGADEESQSQLFVNVKARGARPKGGGVVDFSCPIARTLRTIDLCDAGLVRKVRGTAYSTKLSPQVPNRMVHAARATLNHLLPDVFIFTDVYSGKTSGASPGFAVMLTASTTTGCTISAEATAETAALPEDVAQRAVSHLLEEVWDGGCIDSTHQSIALTLMALGPEDVSRIRTGNLTESAMGTLRLLRDFFGVVFKVRSDPENETVSLSCLGSGFKNAARRVT</sequence>
<evidence type="ECO:0000259" key="6">
    <source>
        <dbReference type="Pfam" id="PF05189"/>
    </source>
</evidence>
<dbReference type="Pfam" id="PF05189">
    <property type="entry name" value="RTC_insert"/>
    <property type="match status" value="1"/>
</dbReference>
<evidence type="ECO:0000259" key="5">
    <source>
        <dbReference type="Pfam" id="PF01137"/>
    </source>
</evidence>
<name>A0A7S2SWC6_9STRA</name>
<reference evidence="7" key="1">
    <citation type="submission" date="2021-01" db="EMBL/GenBank/DDBJ databases">
        <authorList>
            <person name="Corre E."/>
            <person name="Pelletier E."/>
            <person name="Niang G."/>
            <person name="Scheremetjew M."/>
            <person name="Finn R."/>
            <person name="Kale V."/>
            <person name="Holt S."/>
            <person name="Cochrane G."/>
            <person name="Meng A."/>
            <person name="Brown T."/>
            <person name="Cohen L."/>
        </authorList>
    </citation>
    <scope>NUCLEOTIDE SEQUENCE</scope>
    <source>
        <strain evidence="7">CCMP1243</strain>
    </source>
</reference>
<dbReference type="EMBL" id="HBHJ01032596">
    <property type="protein sequence ID" value="CAD9710597.1"/>
    <property type="molecule type" value="Transcribed_RNA"/>
</dbReference>
<dbReference type="Pfam" id="PF01137">
    <property type="entry name" value="RTC"/>
    <property type="match status" value="1"/>
</dbReference>
<dbReference type="GO" id="GO:0000479">
    <property type="term" value="P:endonucleolytic cleavage of tricistronic rRNA transcript (SSU-rRNA, 5.8S rRNA, LSU-rRNA)"/>
    <property type="evidence" value="ECO:0007669"/>
    <property type="project" value="TreeGrafter"/>
</dbReference>
<feature type="domain" description="RNA 3'-terminal phosphate cyclase insert" evidence="6">
    <location>
        <begin position="192"/>
        <end position="290"/>
    </location>
</feature>
<dbReference type="InterPro" id="IPR000228">
    <property type="entry name" value="RNA3'_term_phos_cyc"/>
</dbReference>
<dbReference type="AlphaFoldDB" id="A0A7S2SWC6"/>
<evidence type="ECO:0008006" key="8">
    <source>
        <dbReference type="Google" id="ProtNLM"/>
    </source>
</evidence>
<keyword evidence="3" id="KW-0690">Ribosome biogenesis</keyword>
<dbReference type="InterPro" id="IPR013791">
    <property type="entry name" value="RNA3'-term_phos_cycl_insert"/>
</dbReference>
<dbReference type="PANTHER" id="PTHR11096:SF1">
    <property type="entry name" value="RNA 3'-TERMINAL PHOSPHATE CYCLASE-LIKE PROTEIN"/>
    <property type="match status" value="1"/>
</dbReference>
<dbReference type="PROSITE" id="PS01287">
    <property type="entry name" value="RTC"/>
    <property type="match status" value="1"/>
</dbReference>
<dbReference type="Gene3D" id="3.65.10.20">
    <property type="entry name" value="RNA 3'-terminal phosphate cyclase domain"/>
    <property type="match status" value="1"/>
</dbReference>
<comment type="subcellular location">
    <subcellularLocation>
        <location evidence="1">Nucleus</location>
        <location evidence="1">Nucleolus</location>
    </subcellularLocation>
</comment>
<dbReference type="PANTHER" id="PTHR11096">
    <property type="entry name" value="RNA 3' TERMINAL PHOSPHATE CYCLASE"/>
    <property type="match status" value="1"/>
</dbReference>
<dbReference type="InterPro" id="IPR023797">
    <property type="entry name" value="RNA3'_phos_cyclase_dom"/>
</dbReference>
<dbReference type="InterPro" id="IPR036553">
    <property type="entry name" value="RPTC_insert"/>
</dbReference>
<evidence type="ECO:0000256" key="3">
    <source>
        <dbReference type="ARBA" id="ARBA00022517"/>
    </source>
</evidence>
<dbReference type="SUPFAM" id="SSF55205">
    <property type="entry name" value="EPT/RTPC-like"/>
    <property type="match status" value="1"/>
</dbReference>
<dbReference type="InterPro" id="IPR013792">
    <property type="entry name" value="RNA3'P_cycl/enolpyr_Trfase_a/b"/>
</dbReference>
<gene>
    <name evidence="7" type="ORF">RMAR1173_LOCUS21591</name>
</gene>